<dbReference type="SMART" id="SM00382">
    <property type="entry name" value="AAA"/>
    <property type="match status" value="1"/>
</dbReference>
<feature type="compositionally biased region" description="Polar residues" evidence="6">
    <location>
        <begin position="20"/>
        <end position="29"/>
    </location>
</feature>
<dbReference type="PANTHER" id="PTHR45991:SF1">
    <property type="entry name" value="PACHYTENE CHECKPOINT PROTEIN 2 HOMOLOG"/>
    <property type="match status" value="1"/>
</dbReference>
<dbReference type="Gene3D" id="3.40.50.300">
    <property type="entry name" value="P-loop containing nucleotide triphosphate hydrolases"/>
    <property type="match status" value="1"/>
</dbReference>
<evidence type="ECO:0000256" key="3">
    <source>
        <dbReference type="ARBA" id="ARBA00022840"/>
    </source>
</evidence>
<evidence type="ECO:0000256" key="6">
    <source>
        <dbReference type="SAM" id="MobiDB-lite"/>
    </source>
</evidence>
<evidence type="ECO:0000259" key="7">
    <source>
        <dbReference type="SMART" id="SM00382"/>
    </source>
</evidence>
<comment type="similarity">
    <text evidence="1">Belongs to the AAA ATPase family. PCH2 subfamily.</text>
</comment>
<comment type="caution">
    <text evidence="8">The sequence shown here is derived from an EMBL/GenBank/DDBJ whole genome shotgun (WGS) entry which is preliminary data.</text>
</comment>
<dbReference type="Pfam" id="PF23242">
    <property type="entry name" value="AAA_lid_TRIP13_C"/>
    <property type="match status" value="1"/>
</dbReference>
<feature type="region of interest" description="Disordered" evidence="6">
    <location>
        <begin position="1"/>
        <end position="33"/>
    </location>
</feature>
<dbReference type="SUPFAM" id="SSF52540">
    <property type="entry name" value="P-loop containing nucleoside triphosphate hydrolases"/>
    <property type="match status" value="1"/>
</dbReference>
<evidence type="ECO:0000256" key="5">
    <source>
        <dbReference type="RuleBase" id="RU003651"/>
    </source>
</evidence>
<dbReference type="InterPro" id="IPR027417">
    <property type="entry name" value="P-loop_NTPase"/>
</dbReference>
<dbReference type="InterPro" id="IPR003959">
    <property type="entry name" value="ATPase_AAA_core"/>
</dbReference>
<evidence type="ECO:0000313" key="9">
    <source>
        <dbReference type="Proteomes" id="UP000193648"/>
    </source>
</evidence>
<dbReference type="GO" id="GO:0005634">
    <property type="term" value="C:nucleus"/>
    <property type="evidence" value="ECO:0007669"/>
    <property type="project" value="TreeGrafter"/>
</dbReference>
<dbReference type="GO" id="GO:0005694">
    <property type="term" value="C:chromosome"/>
    <property type="evidence" value="ECO:0007669"/>
    <property type="project" value="TreeGrafter"/>
</dbReference>
<dbReference type="GeneID" id="33562755"/>
<protein>
    <submittedName>
        <fullName evidence="8">p-loop containing nucleoside triphosphate hydrolase protein</fullName>
    </submittedName>
</protein>
<keyword evidence="9" id="KW-1185">Reference proteome</keyword>
<reference evidence="8 9" key="1">
    <citation type="submission" date="2016-07" db="EMBL/GenBank/DDBJ databases">
        <title>Pervasive Adenine N6-methylation of Active Genes in Fungi.</title>
        <authorList>
            <consortium name="DOE Joint Genome Institute"/>
            <person name="Mondo S.J."/>
            <person name="Dannebaum R.O."/>
            <person name="Kuo R.C."/>
            <person name="Labutti K."/>
            <person name="Haridas S."/>
            <person name="Kuo A."/>
            <person name="Salamov A."/>
            <person name="Ahrendt S.R."/>
            <person name="Lipzen A."/>
            <person name="Sullivan W."/>
            <person name="Andreopoulos W.B."/>
            <person name="Clum A."/>
            <person name="Lindquist E."/>
            <person name="Daum C."/>
            <person name="Ramamoorthy G.K."/>
            <person name="Gryganskyi A."/>
            <person name="Culley D."/>
            <person name="Magnuson J.K."/>
            <person name="James T.Y."/>
            <person name="O'Malley M.A."/>
            <person name="Stajich J.E."/>
            <person name="Spatafora J.W."/>
            <person name="Visel A."/>
            <person name="Grigoriev I.V."/>
        </authorList>
    </citation>
    <scope>NUCLEOTIDE SEQUENCE [LARGE SCALE GENOMIC DNA]</scope>
    <source>
        <strain evidence="8 9">NRRL 3116</strain>
    </source>
</reference>
<accession>A0A1Y2GJB4</accession>
<organism evidence="8 9">
    <name type="scientific">Lobosporangium transversale</name>
    <dbReference type="NCBI Taxonomy" id="64571"/>
    <lineage>
        <taxon>Eukaryota</taxon>
        <taxon>Fungi</taxon>
        <taxon>Fungi incertae sedis</taxon>
        <taxon>Mucoromycota</taxon>
        <taxon>Mortierellomycotina</taxon>
        <taxon>Mortierellomycetes</taxon>
        <taxon>Mortierellales</taxon>
        <taxon>Mortierellaceae</taxon>
        <taxon>Lobosporangium</taxon>
    </lineage>
</organism>
<dbReference type="GO" id="GO:0051598">
    <property type="term" value="P:meiotic recombination checkpoint signaling"/>
    <property type="evidence" value="ECO:0007669"/>
    <property type="project" value="TreeGrafter"/>
</dbReference>
<feature type="domain" description="AAA+ ATPase" evidence="7">
    <location>
        <begin position="128"/>
        <end position="280"/>
    </location>
</feature>
<dbReference type="InterPro" id="IPR003593">
    <property type="entry name" value="AAA+_ATPase"/>
</dbReference>
<dbReference type="PROSITE" id="PS00674">
    <property type="entry name" value="AAA"/>
    <property type="match status" value="1"/>
</dbReference>
<dbReference type="FunFam" id="3.40.50.300:FF:000680">
    <property type="entry name" value="pachytene checkpoint protein 2 homolog"/>
    <property type="match status" value="1"/>
</dbReference>
<keyword evidence="2 5" id="KW-0547">Nucleotide-binding</keyword>
<evidence type="ECO:0000313" key="8">
    <source>
        <dbReference type="EMBL" id="ORZ11355.1"/>
    </source>
</evidence>
<dbReference type="CDD" id="cd19508">
    <property type="entry name" value="RecA-like_Pch2-like"/>
    <property type="match status" value="1"/>
</dbReference>
<dbReference type="GO" id="GO:0016887">
    <property type="term" value="F:ATP hydrolysis activity"/>
    <property type="evidence" value="ECO:0007669"/>
    <property type="project" value="InterPro"/>
</dbReference>
<dbReference type="OrthoDB" id="10042665at2759"/>
<dbReference type="AlphaFoldDB" id="A0A1Y2GJB4"/>
<sequence>MPQIGSRITPGNEQEGKDASPTTSQNLNDVEQPEDQTYVVKEVNLQIHVYQMQSHGAMEEEYDNMNDGGVESGETVVTAQHWDLPCEEFDGVWDSLIFEDQLQLKLLDYIRTTLLFSDKNVNPELISWNRVVLLYGPPGTGKTSLCRGLAQKLSIRLQQRYRYGKLIEINSHSLFSKWFSESGKMVQRMFNQIWRLVEDDGAFVCVLIDEVESLAAARKAALSGSEPSDSIRVVNALLTQIDRLRKQKNVLILSTTNITEAIDIAFIDRADIKMYIGPPTQAVIYSILNSTLEELQRVGIIEPKTSLMSWATFQRQESSQMQDSHLSQRLRIAHSLYEIASVGQGLSGRAIRKLPFLAHAGYIQVGLVRRY</sequence>
<name>A0A1Y2GJB4_9FUNG</name>
<dbReference type="PANTHER" id="PTHR45991">
    <property type="entry name" value="PACHYTENE CHECKPOINT PROTEIN 2"/>
    <property type="match status" value="1"/>
</dbReference>
<evidence type="ECO:0000256" key="1">
    <source>
        <dbReference type="ARBA" id="ARBA00007271"/>
    </source>
</evidence>
<dbReference type="GO" id="GO:0007131">
    <property type="term" value="P:reciprocal meiotic recombination"/>
    <property type="evidence" value="ECO:0007669"/>
    <property type="project" value="TreeGrafter"/>
</dbReference>
<dbReference type="InterPro" id="IPR058249">
    <property type="entry name" value="Pch2_C"/>
</dbReference>
<keyword evidence="4" id="KW-0469">Meiosis</keyword>
<evidence type="ECO:0000256" key="2">
    <source>
        <dbReference type="ARBA" id="ARBA00022741"/>
    </source>
</evidence>
<dbReference type="InterPro" id="IPR044539">
    <property type="entry name" value="Pch2-like"/>
</dbReference>
<keyword evidence="8" id="KW-0378">Hydrolase</keyword>
<dbReference type="STRING" id="64571.A0A1Y2GJB4"/>
<keyword evidence="3 5" id="KW-0067">ATP-binding</keyword>
<dbReference type="EMBL" id="MCFF01000028">
    <property type="protein sequence ID" value="ORZ11355.1"/>
    <property type="molecule type" value="Genomic_DNA"/>
</dbReference>
<dbReference type="RefSeq" id="XP_021879670.1">
    <property type="nucleotide sequence ID" value="XM_022020911.1"/>
</dbReference>
<gene>
    <name evidence="8" type="ORF">BCR41DRAFT_308422</name>
</gene>
<proteinExistence type="inferred from homology"/>
<dbReference type="InParanoid" id="A0A1Y2GJB4"/>
<dbReference type="Pfam" id="PF00004">
    <property type="entry name" value="AAA"/>
    <property type="match status" value="1"/>
</dbReference>
<dbReference type="InterPro" id="IPR003960">
    <property type="entry name" value="ATPase_AAA_CS"/>
</dbReference>
<dbReference type="Proteomes" id="UP000193648">
    <property type="component" value="Unassembled WGS sequence"/>
</dbReference>
<dbReference type="GO" id="GO:0005524">
    <property type="term" value="F:ATP binding"/>
    <property type="evidence" value="ECO:0007669"/>
    <property type="project" value="UniProtKB-KW"/>
</dbReference>
<evidence type="ECO:0000256" key="4">
    <source>
        <dbReference type="ARBA" id="ARBA00023254"/>
    </source>
</evidence>